<evidence type="ECO:0000313" key="2">
    <source>
        <dbReference type="EMBL" id="SMF60417.1"/>
    </source>
</evidence>
<proteinExistence type="predicted"/>
<dbReference type="Proteomes" id="UP000192903">
    <property type="component" value="Unassembled WGS sequence"/>
</dbReference>
<gene>
    <name evidence="2" type="ORF">SAMN02982989_1060</name>
</gene>
<sequence length="217" mass="23966">MHGARQLQVRRRSRSPMAGASSCLIKSRGAYARSQSNPRCGFGSVGTWPDIHRPRRRGARALSSGADELGAPNSRRPSDSVSYSFMFIGQRARQCSSSTYQLRPGPQCNALQRPHQAWSPDVPIASVSHGWHPCAGSCAQRALKDVKPRRCAHYWLRAGTGWHLIDRIGRRQETKANHGSEWRRTSGASGGFRLRESTGMACRPFTDIECEGVLPPS</sequence>
<feature type="region of interest" description="Disordered" evidence="1">
    <location>
        <begin position="1"/>
        <end position="20"/>
    </location>
</feature>
<organism evidence="2 3">
    <name type="scientific">Xaviernesmea oryzae</name>
    <dbReference type="NCBI Taxonomy" id="464029"/>
    <lineage>
        <taxon>Bacteria</taxon>
        <taxon>Pseudomonadati</taxon>
        <taxon>Pseudomonadota</taxon>
        <taxon>Alphaproteobacteria</taxon>
        <taxon>Hyphomicrobiales</taxon>
        <taxon>Rhizobiaceae</taxon>
        <taxon>Rhizobium/Agrobacterium group</taxon>
        <taxon>Xaviernesmea</taxon>
    </lineage>
</organism>
<name>A0A1X7FXB5_9HYPH</name>
<evidence type="ECO:0000256" key="1">
    <source>
        <dbReference type="SAM" id="MobiDB-lite"/>
    </source>
</evidence>
<evidence type="ECO:0000313" key="3">
    <source>
        <dbReference type="Proteomes" id="UP000192903"/>
    </source>
</evidence>
<protein>
    <submittedName>
        <fullName evidence="2">Uncharacterized protein</fullName>
    </submittedName>
</protein>
<feature type="region of interest" description="Disordered" evidence="1">
    <location>
        <begin position="42"/>
        <end position="78"/>
    </location>
</feature>
<dbReference type="AlphaFoldDB" id="A0A1X7FXB5"/>
<dbReference type="EMBL" id="FXAF01000008">
    <property type="protein sequence ID" value="SMF60417.1"/>
    <property type="molecule type" value="Genomic_DNA"/>
</dbReference>
<keyword evidence="3" id="KW-1185">Reference proteome</keyword>
<accession>A0A1X7FXB5</accession>
<reference evidence="3" key="1">
    <citation type="submission" date="2017-04" db="EMBL/GenBank/DDBJ databases">
        <authorList>
            <person name="Varghese N."/>
            <person name="Submissions S."/>
        </authorList>
    </citation>
    <scope>NUCLEOTIDE SEQUENCE [LARGE SCALE GENOMIC DNA]</scope>
    <source>
        <strain evidence="3">B4P</strain>
    </source>
</reference>